<dbReference type="Proteomes" id="UP000006906">
    <property type="component" value="Chromosome 17"/>
</dbReference>
<dbReference type="PANTHER" id="PTHR46082">
    <property type="entry name" value="ATP/GTP-BINDING PROTEIN-RELATED"/>
    <property type="match status" value="1"/>
</dbReference>
<protein>
    <recommendedName>
        <fullName evidence="2">AAA+ ATPase domain-containing protein</fullName>
    </recommendedName>
</protein>
<dbReference type="KEGG" id="cre:CHLRE_17g747247v5"/>
<keyword evidence="4" id="KW-1185">Reference proteome</keyword>
<dbReference type="RefSeq" id="XP_042915237.1">
    <property type="nucleotide sequence ID" value="XM_043072778.1"/>
</dbReference>
<gene>
    <name evidence="3" type="ORF">CHLRE_17g747247v5</name>
</gene>
<feature type="domain" description="AAA+ ATPase" evidence="2">
    <location>
        <begin position="603"/>
        <end position="754"/>
    </location>
</feature>
<evidence type="ECO:0000313" key="4">
    <source>
        <dbReference type="Proteomes" id="UP000006906"/>
    </source>
</evidence>
<dbReference type="PANTHER" id="PTHR46082:SF6">
    <property type="entry name" value="AAA+ ATPASE DOMAIN-CONTAINING PROTEIN-RELATED"/>
    <property type="match status" value="1"/>
</dbReference>
<dbReference type="Gene3D" id="3.40.50.300">
    <property type="entry name" value="P-loop containing nucleotide triphosphate hydrolases"/>
    <property type="match status" value="1"/>
</dbReference>
<dbReference type="OrthoDB" id="1658288at2759"/>
<feature type="region of interest" description="Disordered" evidence="1">
    <location>
        <begin position="1"/>
        <end position="110"/>
    </location>
</feature>
<feature type="compositionally biased region" description="Low complexity" evidence="1">
    <location>
        <begin position="90"/>
        <end position="101"/>
    </location>
</feature>
<dbReference type="InterPro" id="IPR027417">
    <property type="entry name" value="P-loop_NTPase"/>
</dbReference>
<dbReference type="Pfam" id="PF13374">
    <property type="entry name" value="TPR_10"/>
    <property type="match status" value="1"/>
</dbReference>
<dbReference type="SMART" id="SM00028">
    <property type="entry name" value="TPR"/>
    <property type="match status" value="9"/>
</dbReference>
<dbReference type="SUPFAM" id="SSF48452">
    <property type="entry name" value="TPR-like"/>
    <property type="match status" value="5"/>
</dbReference>
<evidence type="ECO:0000259" key="2">
    <source>
        <dbReference type="SMART" id="SM00382"/>
    </source>
</evidence>
<dbReference type="InterPro" id="IPR019734">
    <property type="entry name" value="TPR_rpt"/>
</dbReference>
<feature type="region of interest" description="Disordered" evidence="1">
    <location>
        <begin position="155"/>
        <end position="175"/>
    </location>
</feature>
<sequence length="1846" mass="185583">MLQGFGSQHAWVKATRTRQPAVAAPPQPLGCGASQPAAAANPAAAAPEPKPKPPPSPPKASAVAPTPAPAPAPAPEAAAPAAPPPPAPPSRSASTKAAAEAEAAKKAEEEAAKKAAEAAAAAAAKAAADAEAAKAAEAEAVEAARAAAEKEAAEAEAAAAAGGESGPPPVARSSSLLDVVRGTDFEVRDKVKEALPSMSFPVSAAAREVVTLAQQAAQAYANADNLASLKQRAVAGLALLHMFGDLLREAPPPPGAAAAAAAAIGATPPEDDPEGAPQVAVGMGLHYCVSVFRDVVAGMSALARPYTGRGCVLHMLAADGGAERGAFERLVGELTALADDIMGKAKASRGWGSVSADMLTRCDDALLALRLGPAYTDHLGKLQGAVKSAGGLEAVCGAPAAFLDSALVIQELSLGSKISKDLAAALLAAHADKGPARLLHQPELRLLWRAAFGGRAEVSWSDWWAAFPAAIAQLPGLPGRGMGPLADKLAQLLAEPSAKSAFQRHVLAANNVIPIAGHGAEAAAGLSAYALAAAFGAPLTDQAAAGFDDLAGEVAAALTAASVAVEGPYQLPPLPPTHVPRDDVSARVAAELTAAPGGGGGDQCRAAVLVAPPGMGKTTLAIEVAWRLVTGGGAGGGVVWVDLAGARTWHDVEARIMVALGLIKDNSDGRPRIASTLRACCSPARPLLLVVDTIDDALRQPGAAEGLWGLLGDIAGGAPGYPGCPGVRLLLCSAAPVSLGDGAAITCIEVPPMSATTASKLAAQVCPDLAPAQASRLALATRCLPLATRLAAGLRAEGRLSTRDVEALGAAAARPRPGGLDLGGGGGGSQEASPADMTVAIIAGCMTALPTAQQVALLQLSALPPAGAGPDATAAALNLSANPAAAVAGRAALTALTRLGLAGQSTLPGRRTQTVMHSLVRTVAVSALAPALDLTVRPAAEDRVAMSLLASLGGWAKAYGGREGGSSVLAAARAAQPEFAELLALLSRTSPRLSTSGAPPPILSGCAASPEEAAAAAGQRLPLETIVTAAKGFNGDAAELLHGLGALPALEGVCEALSAPAVGLVANRAYKVEMANVYRVHALALTAQGKYEEAQAHGNMCITLRTDAAKANPASPAIASANMCLAASFAGMRYYADAEELLRQSVDICKASLGDKNPHTAWALAALAAVLEAQQGAKAAEAEPLYRAALEGRTAAQGPHHPRTIEATLALAAGLHTAGRFDEARPLYDAATAAATRVFGEFHAATATAIAGAAVCADAAAAAAAAGGGASAAAAAAAAAAGSAAAHVRADGIMAALQADTGEAVFVKYGRARNLLQQGGADRAREAEALLRKAVDIAARALPRDPQGREQPLTLTVWLGHGDALVAAGRAAEAVPVFEKALAAKVRVLGTQAHAEAAAIARKAAEAALAARRFAAAEPLCRQWLAMAQHGVGMESGEAGDALAAYAVCLGGQGRHPTAEPLLRQCLDVRKKTAGETAQITAEARMALAECLAAQQDTEGAEGHYREAHSALAGLALAIAQGGAKDAEAEEKQAAASLAAAAAAHGLGSALVGLGRAQEAEPVLRDALETRRRQLGTDHKDTAATLSALAACLAATGRPADAEALFRGDVEAARREHGPEHPNTATAMSALAGSLQAQGGDKAREAEALFRAARDICVSQLGREHTNTLTITANLATCLSGQGRYQEALPFYEEELELTKSIQGEDHPDVGTALNHLATCLQKLDRLPEAEQSAAAAVALYGRALGEDHPNGALAANSLGLILLAQGGGRSQEACEVLEKALATCNAKLGGSHPWTQASKANLEAAMRARVDAGLDPRQLEAARKAAEPEPEPVSEPVVHTAITML</sequence>
<dbReference type="EMBL" id="CM008978">
    <property type="protein sequence ID" value="PNW71116.1"/>
    <property type="molecule type" value="Genomic_DNA"/>
</dbReference>
<proteinExistence type="predicted"/>
<dbReference type="SUPFAM" id="SSF52540">
    <property type="entry name" value="P-loop containing nucleoside triphosphate hydrolases"/>
    <property type="match status" value="1"/>
</dbReference>
<evidence type="ECO:0000313" key="3">
    <source>
        <dbReference type="EMBL" id="PNW71116.1"/>
    </source>
</evidence>
<dbReference type="Pfam" id="PF13424">
    <property type="entry name" value="TPR_12"/>
    <property type="match status" value="5"/>
</dbReference>
<dbReference type="Gramene" id="PNW71116">
    <property type="protein sequence ID" value="PNW71116"/>
    <property type="gene ID" value="CHLRE_17g747247v5"/>
</dbReference>
<dbReference type="Gene3D" id="1.25.40.10">
    <property type="entry name" value="Tetratricopeptide repeat domain"/>
    <property type="match status" value="4"/>
</dbReference>
<organism evidence="3 4">
    <name type="scientific">Chlamydomonas reinhardtii</name>
    <name type="common">Chlamydomonas smithii</name>
    <dbReference type="NCBI Taxonomy" id="3055"/>
    <lineage>
        <taxon>Eukaryota</taxon>
        <taxon>Viridiplantae</taxon>
        <taxon>Chlorophyta</taxon>
        <taxon>core chlorophytes</taxon>
        <taxon>Chlorophyceae</taxon>
        <taxon>CS clade</taxon>
        <taxon>Chlamydomonadales</taxon>
        <taxon>Chlamydomonadaceae</taxon>
        <taxon>Chlamydomonas</taxon>
    </lineage>
</organism>
<dbReference type="InParanoid" id="A0A2K3CS49"/>
<dbReference type="InterPro" id="IPR053137">
    <property type="entry name" value="NLR-like"/>
</dbReference>
<dbReference type="SMART" id="SM00382">
    <property type="entry name" value="AAA"/>
    <property type="match status" value="1"/>
</dbReference>
<feature type="compositionally biased region" description="Low complexity" evidence="1">
    <location>
        <begin position="33"/>
        <end position="47"/>
    </location>
</feature>
<dbReference type="STRING" id="3055.A0A2K3CS49"/>
<reference evidence="3 4" key="1">
    <citation type="journal article" date="2007" name="Science">
        <title>The Chlamydomonas genome reveals the evolution of key animal and plant functions.</title>
        <authorList>
            <person name="Merchant S.S."/>
            <person name="Prochnik S.E."/>
            <person name="Vallon O."/>
            <person name="Harris E.H."/>
            <person name="Karpowicz S.J."/>
            <person name="Witman G.B."/>
            <person name="Terry A."/>
            <person name="Salamov A."/>
            <person name="Fritz-Laylin L.K."/>
            <person name="Marechal-Drouard L."/>
            <person name="Marshall W.F."/>
            <person name="Qu L.H."/>
            <person name="Nelson D.R."/>
            <person name="Sanderfoot A.A."/>
            <person name="Spalding M.H."/>
            <person name="Kapitonov V.V."/>
            <person name="Ren Q."/>
            <person name="Ferris P."/>
            <person name="Lindquist E."/>
            <person name="Shapiro H."/>
            <person name="Lucas S.M."/>
            <person name="Grimwood J."/>
            <person name="Schmutz J."/>
            <person name="Cardol P."/>
            <person name="Cerutti H."/>
            <person name="Chanfreau G."/>
            <person name="Chen C.L."/>
            <person name="Cognat V."/>
            <person name="Croft M.T."/>
            <person name="Dent R."/>
            <person name="Dutcher S."/>
            <person name="Fernandez E."/>
            <person name="Fukuzawa H."/>
            <person name="Gonzalez-Ballester D."/>
            <person name="Gonzalez-Halphen D."/>
            <person name="Hallmann A."/>
            <person name="Hanikenne M."/>
            <person name="Hippler M."/>
            <person name="Inwood W."/>
            <person name="Jabbari K."/>
            <person name="Kalanon M."/>
            <person name="Kuras R."/>
            <person name="Lefebvre P.A."/>
            <person name="Lemaire S.D."/>
            <person name="Lobanov A.V."/>
            <person name="Lohr M."/>
            <person name="Manuell A."/>
            <person name="Meier I."/>
            <person name="Mets L."/>
            <person name="Mittag M."/>
            <person name="Mittelmeier T."/>
            <person name="Moroney J.V."/>
            <person name="Moseley J."/>
            <person name="Napoli C."/>
            <person name="Nedelcu A.M."/>
            <person name="Niyogi K."/>
            <person name="Novoselov S.V."/>
            <person name="Paulsen I.T."/>
            <person name="Pazour G."/>
            <person name="Purton S."/>
            <person name="Ral J.P."/>
            <person name="Riano-Pachon D.M."/>
            <person name="Riekhof W."/>
            <person name="Rymarquis L."/>
            <person name="Schroda M."/>
            <person name="Stern D."/>
            <person name="Umen J."/>
            <person name="Willows R."/>
            <person name="Wilson N."/>
            <person name="Zimmer S.L."/>
            <person name="Allmer J."/>
            <person name="Balk J."/>
            <person name="Bisova K."/>
            <person name="Chen C.J."/>
            <person name="Elias M."/>
            <person name="Gendler K."/>
            <person name="Hauser C."/>
            <person name="Lamb M.R."/>
            <person name="Ledford H."/>
            <person name="Long J.C."/>
            <person name="Minagawa J."/>
            <person name="Page M.D."/>
            <person name="Pan J."/>
            <person name="Pootakham W."/>
            <person name="Roje S."/>
            <person name="Rose A."/>
            <person name="Stahlberg E."/>
            <person name="Terauchi A.M."/>
            <person name="Yang P."/>
            <person name="Ball S."/>
            <person name="Bowler C."/>
            <person name="Dieckmann C.L."/>
            <person name="Gladyshev V.N."/>
            <person name="Green P."/>
            <person name="Jorgensen R."/>
            <person name="Mayfield S."/>
            <person name="Mueller-Roeber B."/>
            <person name="Rajamani S."/>
            <person name="Sayre R.T."/>
            <person name="Brokstein P."/>
            <person name="Dubchak I."/>
            <person name="Goodstein D."/>
            <person name="Hornick L."/>
            <person name="Huang Y.W."/>
            <person name="Jhaveri J."/>
            <person name="Luo Y."/>
            <person name="Martinez D."/>
            <person name="Ngau W.C."/>
            <person name="Otillar B."/>
            <person name="Poliakov A."/>
            <person name="Porter A."/>
            <person name="Szajkowski L."/>
            <person name="Werner G."/>
            <person name="Zhou K."/>
            <person name="Grigoriev I.V."/>
            <person name="Rokhsar D.S."/>
            <person name="Grossman A.R."/>
        </authorList>
    </citation>
    <scope>NUCLEOTIDE SEQUENCE [LARGE SCALE GENOMIC DNA]</scope>
    <source>
        <strain evidence="4">CC-503</strain>
    </source>
</reference>
<evidence type="ECO:0000256" key="1">
    <source>
        <dbReference type="SAM" id="MobiDB-lite"/>
    </source>
</evidence>
<dbReference type="GeneID" id="66057227"/>
<name>A0A2K3CS49_CHLRE</name>
<dbReference type="InterPro" id="IPR011990">
    <property type="entry name" value="TPR-like_helical_dom_sf"/>
</dbReference>
<accession>A0A2K3CS49</accession>
<dbReference type="InterPro" id="IPR003593">
    <property type="entry name" value="AAA+_ATPase"/>
</dbReference>